<keyword evidence="2" id="KW-0812">Transmembrane</keyword>
<evidence type="ECO:0000256" key="1">
    <source>
        <dbReference type="SAM" id="MobiDB-lite"/>
    </source>
</evidence>
<feature type="transmembrane region" description="Helical" evidence="2">
    <location>
        <begin position="118"/>
        <end position="142"/>
    </location>
</feature>
<feature type="compositionally biased region" description="Polar residues" evidence="1">
    <location>
        <begin position="11"/>
        <end position="22"/>
    </location>
</feature>
<sequence length="229" mass="24617">MAPPSGVIPGANTSNAQAGDQSNPYQNWFRSIVNQGNCRSFAGTMHMYVETFNHNSIHLPQMNGVDDEMRSRPRTREPPSRSQRTPTSAPPSRENSPASQAVSTAPLRSYFRRRETRIRIMIVLILIVLIVMLVVVLVPVMMTSRVATPMSEASKTPMSSGSASLHTTSPKSFQNSGHTDLGSSTVTLESSVGWVSSVSATATTAPELGSSRQTTSLPGLGSSRQTNSP</sequence>
<accession>A0A6A6QY02</accession>
<organism evidence="3 4">
    <name type="scientific">Lophium mytilinum</name>
    <dbReference type="NCBI Taxonomy" id="390894"/>
    <lineage>
        <taxon>Eukaryota</taxon>
        <taxon>Fungi</taxon>
        <taxon>Dikarya</taxon>
        <taxon>Ascomycota</taxon>
        <taxon>Pezizomycotina</taxon>
        <taxon>Dothideomycetes</taxon>
        <taxon>Pleosporomycetidae</taxon>
        <taxon>Mytilinidiales</taxon>
        <taxon>Mytilinidiaceae</taxon>
        <taxon>Lophium</taxon>
    </lineage>
</organism>
<name>A0A6A6QY02_9PEZI</name>
<feature type="region of interest" description="Disordered" evidence="1">
    <location>
        <begin position="1"/>
        <end position="22"/>
    </location>
</feature>
<feature type="region of interest" description="Disordered" evidence="1">
    <location>
        <begin position="202"/>
        <end position="229"/>
    </location>
</feature>
<feature type="compositionally biased region" description="Polar residues" evidence="1">
    <location>
        <begin position="94"/>
        <end position="103"/>
    </location>
</feature>
<feature type="region of interest" description="Disordered" evidence="1">
    <location>
        <begin position="149"/>
        <end position="180"/>
    </location>
</feature>
<protein>
    <submittedName>
        <fullName evidence="3">Uncharacterized protein</fullName>
    </submittedName>
</protein>
<evidence type="ECO:0000313" key="3">
    <source>
        <dbReference type="EMBL" id="KAF2497311.1"/>
    </source>
</evidence>
<feature type="region of interest" description="Disordered" evidence="1">
    <location>
        <begin position="59"/>
        <end position="104"/>
    </location>
</feature>
<feature type="compositionally biased region" description="Polar residues" evidence="1">
    <location>
        <begin position="151"/>
        <end position="180"/>
    </location>
</feature>
<keyword evidence="2" id="KW-0472">Membrane</keyword>
<dbReference type="EMBL" id="MU004186">
    <property type="protein sequence ID" value="KAF2497311.1"/>
    <property type="molecule type" value="Genomic_DNA"/>
</dbReference>
<keyword evidence="4" id="KW-1185">Reference proteome</keyword>
<dbReference type="AlphaFoldDB" id="A0A6A6QY02"/>
<feature type="compositionally biased region" description="Basic and acidic residues" evidence="1">
    <location>
        <begin position="67"/>
        <end position="79"/>
    </location>
</feature>
<reference evidence="3" key="1">
    <citation type="journal article" date="2020" name="Stud. Mycol.">
        <title>101 Dothideomycetes genomes: a test case for predicting lifestyles and emergence of pathogens.</title>
        <authorList>
            <person name="Haridas S."/>
            <person name="Albert R."/>
            <person name="Binder M."/>
            <person name="Bloem J."/>
            <person name="Labutti K."/>
            <person name="Salamov A."/>
            <person name="Andreopoulos B."/>
            <person name="Baker S."/>
            <person name="Barry K."/>
            <person name="Bills G."/>
            <person name="Bluhm B."/>
            <person name="Cannon C."/>
            <person name="Castanera R."/>
            <person name="Culley D."/>
            <person name="Daum C."/>
            <person name="Ezra D."/>
            <person name="Gonzalez J."/>
            <person name="Henrissat B."/>
            <person name="Kuo A."/>
            <person name="Liang C."/>
            <person name="Lipzen A."/>
            <person name="Lutzoni F."/>
            <person name="Magnuson J."/>
            <person name="Mondo S."/>
            <person name="Nolan M."/>
            <person name="Ohm R."/>
            <person name="Pangilinan J."/>
            <person name="Park H.-J."/>
            <person name="Ramirez L."/>
            <person name="Alfaro M."/>
            <person name="Sun H."/>
            <person name="Tritt A."/>
            <person name="Yoshinaga Y."/>
            <person name="Zwiers L.-H."/>
            <person name="Turgeon B."/>
            <person name="Goodwin S."/>
            <person name="Spatafora J."/>
            <person name="Crous P."/>
            <person name="Grigoriev I."/>
        </authorList>
    </citation>
    <scope>NUCLEOTIDE SEQUENCE</scope>
    <source>
        <strain evidence="3">CBS 269.34</strain>
    </source>
</reference>
<gene>
    <name evidence="3" type="ORF">BU16DRAFT_559065</name>
</gene>
<feature type="compositionally biased region" description="Low complexity" evidence="1">
    <location>
        <begin position="80"/>
        <end position="93"/>
    </location>
</feature>
<evidence type="ECO:0000313" key="4">
    <source>
        <dbReference type="Proteomes" id="UP000799750"/>
    </source>
</evidence>
<proteinExistence type="predicted"/>
<evidence type="ECO:0000256" key="2">
    <source>
        <dbReference type="SAM" id="Phobius"/>
    </source>
</evidence>
<dbReference type="Proteomes" id="UP000799750">
    <property type="component" value="Unassembled WGS sequence"/>
</dbReference>
<keyword evidence="2" id="KW-1133">Transmembrane helix</keyword>